<dbReference type="GO" id="GO:0031267">
    <property type="term" value="F:small GTPase binding"/>
    <property type="evidence" value="ECO:0007669"/>
    <property type="project" value="InterPro"/>
</dbReference>
<evidence type="ECO:0000256" key="4">
    <source>
        <dbReference type="ARBA" id="ARBA00022490"/>
    </source>
</evidence>
<dbReference type="GO" id="GO:0005737">
    <property type="term" value="C:cytoplasm"/>
    <property type="evidence" value="ECO:0007669"/>
    <property type="project" value="UniProtKB-SubCell"/>
</dbReference>
<comment type="similarity">
    <text evidence="10">Belongs to the exportin family.</text>
</comment>
<evidence type="ECO:0000256" key="3">
    <source>
        <dbReference type="ARBA" id="ARBA00022448"/>
    </source>
</evidence>
<dbReference type="OrthoDB" id="26399at2759"/>
<evidence type="ECO:0000256" key="5">
    <source>
        <dbReference type="ARBA" id="ARBA00022555"/>
    </source>
</evidence>
<gene>
    <name evidence="13" type="ORF">FDP41_008974</name>
</gene>
<dbReference type="Gene3D" id="1.25.10.10">
    <property type="entry name" value="Leucine-rich Repeat Variant"/>
    <property type="match status" value="1"/>
</dbReference>
<keyword evidence="7 10" id="KW-0539">Nucleus</keyword>
<dbReference type="InterPro" id="IPR040017">
    <property type="entry name" value="XPOT"/>
</dbReference>
<dbReference type="InterPro" id="IPR016024">
    <property type="entry name" value="ARM-type_fold"/>
</dbReference>
<protein>
    <recommendedName>
        <fullName evidence="2 10">Exportin-T</fullName>
    </recommendedName>
    <alternativeName>
        <fullName evidence="8 10">Exportin(tRNA)</fullName>
    </alternativeName>
    <alternativeName>
        <fullName evidence="9 10">tRNA exportin</fullName>
    </alternativeName>
</protein>
<keyword evidence="14" id="KW-1185">Reference proteome</keyword>
<keyword evidence="3 10" id="KW-0813">Transport</keyword>
<dbReference type="AlphaFoldDB" id="A0A6A5BFB5"/>
<proteinExistence type="inferred from homology"/>
<dbReference type="Pfam" id="PF19282">
    <property type="entry name" value="Exportin-T"/>
    <property type="match status" value="1"/>
</dbReference>
<evidence type="ECO:0000259" key="12">
    <source>
        <dbReference type="Pfam" id="PF19282"/>
    </source>
</evidence>
<dbReference type="PANTHER" id="PTHR15952">
    <property type="entry name" value="EXPORTIN-T/LOS1"/>
    <property type="match status" value="1"/>
</dbReference>
<dbReference type="VEuPathDB" id="AmoebaDB:NF0077140"/>
<dbReference type="InterPro" id="IPR045546">
    <property type="entry name" value="Exportin-T_C"/>
</dbReference>
<dbReference type="InterPro" id="IPR011989">
    <property type="entry name" value="ARM-like"/>
</dbReference>
<dbReference type="GO" id="GO:0000049">
    <property type="term" value="F:tRNA binding"/>
    <property type="evidence" value="ECO:0007669"/>
    <property type="project" value="UniProtKB-UniRule"/>
</dbReference>
<dbReference type="GO" id="GO:0005643">
    <property type="term" value="C:nuclear pore"/>
    <property type="evidence" value="ECO:0007669"/>
    <property type="project" value="TreeGrafter"/>
</dbReference>
<keyword evidence="6 10" id="KW-0694">RNA-binding</keyword>
<evidence type="ECO:0000256" key="1">
    <source>
        <dbReference type="ARBA" id="ARBA00004496"/>
    </source>
</evidence>
<dbReference type="EMBL" id="VFQX01000066">
    <property type="protein sequence ID" value="KAF0972725.1"/>
    <property type="molecule type" value="Genomic_DNA"/>
</dbReference>
<dbReference type="VEuPathDB" id="AmoebaDB:FDP41_008974"/>
<evidence type="ECO:0000256" key="2">
    <source>
        <dbReference type="ARBA" id="ARBA00018928"/>
    </source>
</evidence>
<evidence type="ECO:0000256" key="7">
    <source>
        <dbReference type="ARBA" id="ARBA00023242"/>
    </source>
</evidence>
<evidence type="ECO:0000313" key="14">
    <source>
        <dbReference type="Proteomes" id="UP000444721"/>
    </source>
</evidence>
<name>A0A6A5BFB5_NAEFO</name>
<keyword evidence="5 10" id="KW-0820">tRNA-binding</keyword>
<sequence length="1000" mass="115383">MDEQFKQSFERAILSQVDAFASQPVKKDAYDYCEQLKHRDDIWKICLQFVLESTYDQVKFWCFGTLSSFLSERANILSDQDKDIIKKALMHWFLNVLNNRTPAFLKNKFCEALIAIFRLEYYSRWPTFFKDLFSILSNSPSELMIEMYLNILDTIDFEFVARYIERSPESHKRAVEIKDAMREDCVPQIVSTFYTILSAKHLVLSNRCLTTMSNYIDWIDINLVTTEQFVQLFYQFLTMNEFRTNTCKCLCVMVEKGMNDNDKLKLITSLQIPQILLNTVVDSENDEQFAESVSELAAGVSNQLLEISSRPNQDFHLYSSASKILQDIFPFVLALFADADDQVSSSVIKFLNDFVSVIKKSKTLQFESLQTQLHEMLSTIQKKAKFTEDFKFDPSQQDDYETGFLEYRKELFVLYKNIGIIAPDLMKQFIHALTSHTISNLNVLGFADAEICLTLLYITAEVFPDMINRPNVNQQENIFFNLLLQIVGSNISSFPHSSIQLAYFEVLSRYASLIPRFPDDIISSMLQSFVDQRGLRNSNPQVQGRAKFLFSKFSKPLRDRLSGFIEPLFASIKEIMAINLPSDQDLIDGDYGGDRFFLYEAVGYLCASEKVNSETRQKIFQEILVPINSAIEEILNQKLFMSDSAEKPRFTKYIGSMVRAAAFLSKGFDDSAAKKIYFKDSVGFFKHFLMTVTRVHSELPKSKDIQTCVILYYHRMIELMNEEILEVIPSTLSNLYQSCTEIYQMKDLLILLGQLMQKYKDKVFNLINDMFGPLLTKIYPMMNNGVYDYSLINTSEESREKSELHKSYFVFLHTIFLTGLQQVLISDSKYFINLQQVIVLTLQIFTSKKKNRSMFNGVLETILKGCQHASVHHIKLALLCLENIVNCYSPQLGAEFNDFVMKNITVETFTMLFRPDFDINDGASFNVVSNVTQVFAALVDKCGPAFLNYLANSFLPQLGMDTNDIQGFCLTLQDINNKKNNGLERFKQLFITFLQSRKKK</sequence>
<dbReference type="GeneID" id="68116191"/>
<evidence type="ECO:0000256" key="10">
    <source>
        <dbReference type="RuleBase" id="RU366037"/>
    </source>
</evidence>
<evidence type="ECO:0000259" key="11">
    <source>
        <dbReference type="Pfam" id="PF08389"/>
    </source>
</evidence>
<dbReference type="RefSeq" id="XP_044557439.1">
    <property type="nucleotide sequence ID" value="XM_044712883.1"/>
</dbReference>
<reference evidence="13 14" key="1">
    <citation type="journal article" date="2019" name="Sci. Rep.">
        <title>Nanopore sequencing improves the draft genome of the human pathogenic amoeba Naegleria fowleri.</title>
        <authorList>
            <person name="Liechti N."/>
            <person name="Schurch N."/>
            <person name="Bruggmann R."/>
            <person name="Wittwer M."/>
        </authorList>
    </citation>
    <scope>NUCLEOTIDE SEQUENCE [LARGE SCALE GENOMIC DNA]</scope>
    <source>
        <strain evidence="13 14">ATCC 30894</strain>
    </source>
</reference>
<dbReference type="PANTHER" id="PTHR15952:SF11">
    <property type="entry name" value="EXPORTIN-T"/>
    <property type="match status" value="1"/>
</dbReference>
<dbReference type="GO" id="GO:0071528">
    <property type="term" value="P:tRNA re-export from nucleus"/>
    <property type="evidence" value="ECO:0007669"/>
    <property type="project" value="UniProtKB-UniRule"/>
</dbReference>
<evidence type="ECO:0000256" key="9">
    <source>
        <dbReference type="ARBA" id="ARBA00032199"/>
    </source>
</evidence>
<feature type="domain" description="Exportin-T C-terminal" evidence="12">
    <location>
        <begin position="319"/>
        <end position="996"/>
    </location>
</feature>
<dbReference type="GO" id="GO:0016363">
    <property type="term" value="C:nuclear matrix"/>
    <property type="evidence" value="ECO:0007669"/>
    <property type="project" value="TreeGrafter"/>
</dbReference>
<dbReference type="OMA" id="HEMFLFG"/>
<dbReference type="InterPro" id="IPR013598">
    <property type="entry name" value="Exportin-1/Importin-b-like"/>
</dbReference>
<organism evidence="13 14">
    <name type="scientific">Naegleria fowleri</name>
    <name type="common">Brain eating amoeba</name>
    <dbReference type="NCBI Taxonomy" id="5763"/>
    <lineage>
        <taxon>Eukaryota</taxon>
        <taxon>Discoba</taxon>
        <taxon>Heterolobosea</taxon>
        <taxon>Tetramitia</taxon>
        <taxon>Eutetramitia</taxon>
        <taxon>Vahlkampfiidae</taxon>
        <taxon>Naegleria</taxon>
    </lineage>
</organism>
<accession>A0A6A5BFB5</accession>
<comment type="subcellular location">
    <subcellularLocation>
        <location evidence="1 10">Cytoplasm</location>
    </subcellularLocation>
    <subcellularLocation>
        <location evidence="10">Nucleus</location>
    </subcellularLocation>
    <text evidence="10">Shuttles between the nucleus and the cytoplasm.</text>
</comment>
<dbReference type="Proteomes" id="UP000444721">
    <property type="component" value="Unassembled WGS sequence"/>
</dbReference>
<evidence type="ECO:0000256" key="8">
    <source>
        <dbReference type="ARBA" id="ARBA00029784"/>
    </source>
</evidence>
<dbReference type="VEuPathDB" id="AmoebaDB:NfTy_047240"/>
<keyword evidence="4 10" id="KW-0963">Cytoplasm</keyword>
<evidence type="ECO:0000256" key="6">
    <source>
        <dbReference type="ARBA" id="ARBA00022884"/>
    </source>
</evidence>
<dbReference type="SUPFAM" id="SSF48371">
    <property type="entry name" value="ARM repeat"/>
    <property type="match status" value="1"/>
</dbReference>
<comment type="function">
    <text evidence="10">tRNA nucleus export receptor which facilitates tRNA translocation across the nuclear pore complex.</text>
</comment>
<evidence type="ECO:0000313" key="13">
    <source>
        <dbReference type="EMBL" id="KAF0972725.1"/>
    </source>
</evidence>
<feature type="domain" description="Exportin-1/Importin-beta-like" evidence="11">
    <location>
        <begin position="102"/>
        <end position="250"/>
    </location>
</feature>
<comment type="caution">
    <text evidence="13">The sequence shown here is derived from an EMBL/GenBank/DDBJ whole genome shotgun (WGS) entry which is preliminary data.</text>
</comment>
<dbReference type="Pfam" id="PF08389">
    <property type="entry name" value="Xpo1"/>
    <property type="match status" value="1"/>
</dbReference>